<accession>A0A4C1TNB1</accession>
<gene>
    <name evidence="1" type="ORF">EVAR_5366_1</name>
</gene>
<dbReference type="Proteomes" id="UP000299102">
    <property type="component" value="Unassembled WGS sequence"/>
</dbReference>
<sequence>MPYPPPLASTPRIYHRSEQVISTKARPALVATDVRDRNWSNEYRGTWRTMVKIVGYLRRKAEEEEKLI</sequence>
<keyword evidence="2" id="KW-1185">Reference proteome</keyword>
<evidence type="ECO:0000313" key="1">
    <source>
        <dbReference type="EMBL" id="GBP15675.1"/>
    </source>
</evidence>
<name>A0A4C1TNB1_EUMVA</name>
<dbReference type="AlphaFoldDB" id="A0A4C1TNB1"/>
<protein>
    <submittedName>
        <fullName evidence="1">Uncharacterized protein</fullName>
    </submittedName>
</protein>
<reference evidence="1 2" key="1">
    <citation type="journal article" date="2019" name="Commun. Biol.">
        <title>The bagworm genome reveals a unique fibroin gene that provides high tensile strength.</title>
        <authorList>
            <person name="Kono N."/>
            <person name="Nakamura H."/>
            <person name="Ohtoshi R."/>
            <person name="Tomita M."/>
            <person name="Numata K."/>
            <person name="Arakawa K."/>
        </authorList>
    </citation>
    <scope>NUCLEOTIDE SEQUENCE [LARGE SCALE GENOMIC DNA]</scope>
</reference>
<dbReference type="EMBL" id="BGZK01000073">
    <property type="protein sequence ID" value="GBP15675.1"/>
    <property type="molecule type" value="Genomic_DNA"/>
</dbReference>
<proteinExistence type="predicted"/>
<comment type="caution">
    <text evidence="1">The sequence shown here is derived from an EMBL/GenBank/DDBJ whole genome shotgun (WGS) entry which is preliminary data.</text>
</comment>
<organism evidence="1 2">
    <name type="scientific">Eumeta variegata</name>
    <name type="common">Bagworm moth</name>
    <name type="synonym">Eumeta japonica</name>
    <dbReference type="NCBI Taxonomy" id="151549"/>
    <lineage>
        <taxon>Eukaryota</taxon>
        <taxon>Metazoa</taxon>
        <taxon>Ecdysozoa</taxon>
        <taxon>Arthropoda</taxon>
        <taxon>Hexapoda</taxon>
        <taxon>Insecta</taxon>
        <taxon>Pterygota</taxon>
        <taxon>Neoptera</taxon>
        <taxon>Endopterygota</taxon>
        <taxon>Lepidoptera</taxon>
        <taxon>Glossata</taxon>
        <taxon>Ditrysia</taxon>
        <taxon>Tineoidea</taxon>
        <taxon>Psychidae</taxon>
        <taxon>Oiketicinae</taxon>
        <taxon>Eumeta</taxon>
    </lineage>
</organism>
<evidence type="ECO:0000313" key="2">
    <source>
        <dbReference type="Proteomes" id="UP000299102"/>
    </source>
</evidence>